<reference evidence="2" key="1">
    <citation type="submission" date="2019-04" db="EMBL/GenBank/DDBJ databases">
        <title>Evolution of Biomass-Degrading Anaerobic Consortia Revealed by Metagenomics.</title>
        <authorList>
            <person name="Peng X."/>
        </authorList>
    </citation>
    <scope>NUCLEOTIDE SEQUENCE</scope>
    <source>
        <strain evidence="2">SIG311</strain>
    </source>
</reference>
<dbReference type="Pfam" id="PF04230">
    <property type="entry name" value="PS_pyruv_trans"/>
    <property type="match status" value="1"/>
</dbReference>
<evidence type="ECO:0000313" key="3">
    <source>
        <dbReference type="Proteomes" id="UP000766246"/>
    </source>
</evidence>
<name>A0A927UB11_9FIRM</name>
<dbReference type="GO" id="GO:0016740">
    <property type="term" value="F:transferase activity"/>
    <property type="evidence" value="ECO:0007669"/>
    <property type="project" value="UniProtKB-KW"/>
</dbReference>
<dbReference type="AlphaFoldDB" id="A0A927UB11"/>
<accession>A0A927UB11</accession>
<proteinExistence type="predicted"/>
<organism evidence="2 3">
    <name type="scientific">Pseudobutyrivibrio ruminis</name>
    <dbReference type="NCBI Taxonomy" id="46206"/>
    <lineage>
        <taxon>Bacteria</taxon>
        <taxon>Bacillati</taxon>
        <taxon>Bacillota</taxon>
        <taxon>Clostridia</taxon>
        <taxon>Lachnospirales</taxon>
        <taxon>Lachnospiraceae</taxon>
        <taxon>Pseudobutyrivibrio</taxon>
    </lineage>
</organism>
<evidence type="ECO:0000259" key="1">
    <source>
        <dbReference type="Pfam" id="PF04230"/>
    </source>
</evidence>
<keyword evidence="2" id="KW-0808">Transferase</keyword>
<feature type="domain" description="Polysaccharide pyruvyl transferase" evidence="1">
    <location>
        <begin position="13"/>
        <end position="307"/>
    </location>
</feature>
<dbReference type="Proteomes" id="UP000766246">
    <property type="component" value="Unassembled WGS sequence"/>
</dbReference>
<dbReference type="EMBL" id="SVER01000008">
    <property type="protein sequence ID" value="MBE5919039.1"/>
    <property type="molecule type" value="Genomic_DNA"/>
</dbReference>
<sequence>MRIGIMTFHASHNCGSMLQAYALQHTLKEKYNADVELIDFANAGSRNMYSMIDLRLKKDAIKNNINNIRYRKVLKQYHAEYEDFKNKYLITSKKSYHSVNELVGVEKDYDLLISGGDQVWNVRCPDADEAYYLSFAKNVRKVSYSPSLGGVNINEAGVDLDKYREYLADYEQVSVREPNGQKWLKELTGNEYKIVADPVFLLSQEDWTEQFELPEIGEKFIFNYAFFHNRVDANTAMQKISQETGMPVYVMDTKSWTLYHLDQYGIKKYGHTGPIAFLTLMKNAELVLTQSFHGTVFSALFHKTFWSYRNPYAGKKPSDDRATAILEQLGLLDRYVVIDELPSMDYMKKIDYSSTDGKIEKLREDAFAYIDSFMN</sequence>
<protein>
    <submittedName>
        <fullName evidence="2">Polysaccharide pyruvyl transferase family protein</fullName>
    </submittedName>
</protein>
<gene>
    <name evidence="2" type="ORF">E7272_04265</name>
</gene>
<comment type="caution">
    <text evidence="2">The sequence shown here is derived from an EMBL/GenBank/DDBJ whole genome shotgun (WGS) entry which is preliminary data.</text>
</comment>
<dbReference type="InterPro" id="IPR007345">
    <property type="entry name" value="Polysacch_pyruvyl_Trfase"/>
</dbReference>
<evidence type="ECO:0000313" key="2">
    <source>
        <dbReference type="EMBL" id="MBE5919039.1"/>
    </source>
</evidence>